<dbReference type="Gene3D" id="1.10.150.130">
    <property type="match status" value="1"/>
</dbReference>
<evidence type="ECO:0000256" key="4">
    <source>
        <dbReference type="ARBA" id="ARBA00023172"/>
    </source>
</evidence>
<dbReference type="InterPro" id="IPR002104">
    <property type="entry name" value="Integrase_catalytic"/>
</dbReference>
<dbReference type="Gene3D" id="1.10.443.10">
    <property type="entry name" value="Intergrase catalytic core"/>
    <property type="match status" value="1"/>
</dbReference>
<dbReference type="InterPro" id="IPR050090">
    <property type="entry name" value="Tyrosine_recombinase_XerCD"/>
</dbReference>
<evidence type="ECO:0000256" key="3">
    <source>
        <dbReference type="ARBA" id="ARBA00023125"/>
    </source>
</evidence>
<gene>
    <name evidence="9" type="ORF">SAMN05216474_0769</name>
</gene>
<dbReference type="GO" id="GO:0003677">
    <property type="term" value="F:DNA binding"/>
    <property type="evidence" value="ECO:0007669"/>
    <property type="project" value="UniProtKB-UniRule"/>
</dbReference>
<keyword evidence="4" id="KW-0233">DNA recombination</keyword>
<dbReference type="InterPro" id="IPR025269">
    <property type="entry name" value="SAM-like_dom"/>
</dbReference>
<feature type="domain" description="Tyr recombinase" evidence="7">
    <location>
        <begin position="212"/>
        <end position="393"/>
    </location>
</feature>
<feature type="domain" description="Core-binding (CB)" evidence="8">
    <location>
        <begin position="112"/>
        <end position="192"/>
    </location>
</feature>
<dbReference type="InterPro" id="IPR035386">
    <property type="entry name" value="Arm-DNA-bind_5"/>
</dbReference>
<organism evidence="9 10">
    <name type="scientific">Lishizhenia tianjinensis</name>
    <dbReference type="NCBI Taxonomy" id="477690"/>
    <lineage>
        <taxon>Bacteria</taxon>
        <taxon>Pseudomonadati</taxon>
        <taxon>Bacteroidota</taxon>
        <taxon>Flavobacteriia</taxon>
        <taxon>Flavobacteriales</taxon>
        <taxon>Crocinitomicaceae</taxon>
        <taxon>Lishizhenia</taxon>
    </lineage>
</organism>
<accession>A0A1I6YAM8</accession>
<dbReference type="Pfam" id="PF17293">
    <property type="entry name" value="Arm-DNA-bind_5"/>
    <property type="match status" value="1"/>
</dbReference>
<dbReference type="STRING" id="477690.SAMN05216474_0769"/>
<evidence type="ECO:0000313" key="10">
    <source>
        <dbReference type="Proteomes" id="UP000236454"/>
    </source>
</evidence>
<dbReference type="RefSeq" id="WP_090246517.1">
    <property type="nucleotide sequence ID" value="NZ_FPAS01000001.1"/>
</dbReference>
<protein>
    <submittedName>
        <fullName evidence="9">Site-specific recombinase XerD</fullName>
    </submittedName>
</protein>
<evidence type="ECO:0000256" key="5">
    <source>
        <dbReference type="PROSITE-ProRule" id="PRU01248"/>
    </source>
</evidence>
<dbReference type="GO" id="GO:0015074">
    <property type="term" value="P:DNA integration"/>
    <property type="evidence" value="ECO:0007669"/>
    <property type="project" value="UniProtKB-KW"/>
</dbReference>
<dbReference type="OrthoDB" id="1098628at2"/>
<dbReference type="InterPro" id="IPR013762">
    <property type="entry name" value="Integrase-like_cat_sf"/>
</dbReference>
<dbReference type="PROSITE" id="PS51900">
    <property type="entry name" value="CB"/>
    <property type="match status" value="1"/>
</dbReference>
<comment type="similarity">
    <text evidence="1">Belongs to the 'phage' integrase family.</text>
</comment>
<evidence type="ECO:0000259" key="7">
    <source>
        <dbReference type="PROSITE" id="PS51898"/>
    </source>
</evidence>
<sequence>MKSRDLDAKQAKPIYGRITYAGKRKDWSTNIKINPKNWNKGNTCVSNKEKNYFQINQQLQKIKEELEKVYRDQQSLDIDITPSTLFNQYQGKEDYSNKKSILEVFEYHNLRMVEKSKIGKYSPNTIKRYEITLEKVKRFISSTYKKEDFYLEHLKVRFLVDFEHFLLTTDKISMNTAHKYIKNVKKVVNFAIAMNWLEIDPFKQFKCTYSNPDREILTQAEINTLANTQLPNEKLESVRDVFLFSCYTGFAYSDLANLTVDDISKGFDGDLWISTNRTKTGTKENLPLLPPAMALIEKYNDHACRIEKGKLLNVFSNQKYNIYLKTVAELCNINKKLTTHTARHTFATTITLTNGVPIETVSKMLGHKSIKTTQIYAKVIETKVSADMKALKAKLYPGQQNEENFKIG</sequence>
<keyword evidence="3 5" id="KW-0238">DNA-binding</keyword>
<dbReference type="InterPro" id="IPR044068">
    <property type="entry name" value="CB"/>
</dbReference>
<evidence type="ECO:0000259" key="8">
    <source>
        <dbReference type="PROSITE" id="PS51900"/>
    </source>
</evidence>
<dbReference type="AlphaFoldDB" id="A0A1I6YAM8"/>
<evidence type="ECO:0000256" key="6">
    <source>
        <dbReference type="SAM" id="Coils"/>
    </source>
</evidence>
<name>A0A1I6YAM8_9FLAO</name>
<dbReference type="InterPro" id="IPR011010">
    <property type="entry name" value="DNA_brk_join_enz"/>
</dbReference>
<proteinExistence type="inferred from homology"/>
<dbReference type="PANTHER" id="PTHR30349:SF64">
    <property type="entry name" value="PROPHAGE INTEGRASE INTD-RELATED"/>
    <property type="match status" value="1"/>
</dbReference>
<keyword evidence="10" id="KW-1185">Reference proteome</keyword>
<dbReference type="Pfam" id="PF00589">
    <property type="entry name" value="Phage_integrase"/>
    <property type="match status" value="1"/>
</dbReference>
<dbReference type="PANTHER" id="PTHR30349">
    <property type="entry name" value="PHAGE INTEGRASE-RELATED"/>
    <property type="match status" value="1"/>
</dbReference>
<evidence type="ECO:0000256" key="2">
    <source>
        <dbReference type="ARBA" id="ARBA00022908"/>
    </source>
</evidence>
<keyword evidence="2" id="KW-0229">DNA integration</keyword>
<evidence type="ECO:0000313" key="9">
    <source>
        <dbReference type="EMBL" id="SFT47589.1"/>
    </source>
</evidence>
<evidence type="ECO:0000256" key="1">
    <source>
        <dbReference type="ARBA" id="ARBA00008857"/>
    </source>
</evidence>
<feature type="coiled-coil region" evidence="6">
    <location>
        <begin position="45"/>
        <end position="76"/>
    </location>
</feature>
<dbReference type="InterPro" id="IPR010998">
    <property type="entry name" value="Integrase_recombinase_N"/>
</dbReference>
<dbReference type="SUPFAM" id="SSF56349">
    <property type="entry name" value="DNA breaking-rejoining enzymes"/>
    <property type="match status" value="1"/>
</dbReference>
<dbReference type="CDD" id="cd01185">
    <property type="entry name" value="INTN1_C_like"/>
    <property type="match status" value="1"/>
</dbReference>
<keyword evidence="6" id="KW-0175">Coiled coil</keyword>
<dbReference type="EMBL" id="FPAS01000001">
    <property type="protein sequence ID" value="SFT47589.1"/>
    <property type="molecule type" value="Genomic_DNA"/>
</dbReference>
<dbReference type="GO" id="GO:0006310">
    <property type="term" value="P:DNA recombination"/>
    <property type="evidence" value="ECO:0007669"/>
    <property type="project" value="UniProtKB-KW"/>
</dbReference>
<reference evidence="9 10" key="1">
    <citation type="submission" date="2016-10" db="EMBL/GenBank/DDBJ databases">
        <authorList>
            <person name="de Groot N.N."/>
        </authorList>
    </citation>
    <scope>NUCLEOTIDE SEQUENCE [LARGE SCALE GENOMIC DNA]</scope>
    <source>
        <strain evidence="9 10">CGMCC 1.7005</strain>
    </source>
</reference>
<dbReference type="Proteomes" id="UP000236454">
    <property type="component" value="Unassembled WGS sequence"/>
</dbReference>
<dbReference type="PROSITE" id="PS51898">
    <property type="entry name" value="TYR_RECOMBINASE"/>
    <property type="match status" value="1"/>
</dbReference>
<dbReference type="Pfam" id="PF13102">
    <property type="entry name" value="Phage_int_SAM_5"/>
    <property type="match status" value="1"/>
</dbReference>